<reference evidence="3" key="1">
    <citation type="submission" date="2021-12" db="EMBL/GenBank/DDBJ databases">
        <authorList>
            <person name="King R."/>
        </authorList>
    </citation>
    <scope>NUCLEOTIDE SEQUENCE</scope>
</reference>
<feature type="region of interest" description="Disordered" evidence="2">
    <location>
        <begin position="235"/>
        <end position="377"/>
    </location>
</feature>
<dbReference type="Proteomes" id="UP001152759">
    <property type="component" value="Chromosome 2"/>
</dbReference>
<proteinExistence type="inferred from homology"/>
<feature type="compositionally biased region" description="Basic and acidic residues" evidence="2">
    <location>
        <begin position="235"/>
        <end position="284"/>
    </location>
</feature>
<evidence type="ECO:0000256" key="2">
    <source>
        <dbReference type="SAM" id="MobiDB-lite"/>
    </source>
</evidence>
<dbReference type="Pfam" id="PF03194">
    <property type="entry name" value="LUC7"/>
    <property type="match status" value="1"/>
</dbReference>
<dbReference type="OrthoDB" id="153872at2759"/>
<evidence type="ECO:0000313" key="4">
    <source>
        <dbReference type="Proteomes" id="UP001152759"/>
    </source>
</evidence>
<feature type="compositionally biased region" description="Basic and acidic residues" evidence="2">
    <location>
        <begin position="291"/>
        <end position="324"/>
    </location>
</feature>
<gene>
    <name evidence="3" type="ORF">BEMITA_LOCUS4448</name>
</gene>
<evidence type="ECO:0008006" key="5">
    <source>
        <dbReference type="Google" id="ProtNLM"/>
    </source>
</evidence>
<accession>A0A9P0A2W2</accession>
<dbReference type="EMBL" id="OU963863">
    <property type="protein sequence ID" value="CAH0385196.1"/>
    <property type="molecule type" value="Genomic_DNA"/>
</dbReference>
<dbReference type="GO" id="GO:0006376">
    <property type="term" value="P:mRNA splice site recognition"/>
    <property type="evidence" value="ECO:0007669"/>
    <property type="project" value="InterPro"/>
</dbReference>
<evidence type="ECO:0000256" key="1">
    <source>
        <dbReference type="ARBA" id="ARBA00005655"/>
    </source>
</evidence>
<comment type="similarity">
    <text evidence="1">Belongs to the Luc7 family.</text>
</comment>
<sequence length="377" mass="44669">MTAHDQMRAMLDQLMGTGRDGENNKYRVNFTDPKVCKSFLLACCPHEILQSTRMDLGECPKIHDLALRADFEKASLTKDYFYDIDATEHLQAFIADCDQRTETAKQRLAETQDELSAEVAEKANIVHDLAEQIGKKLAQAEQLGQEGHVEESLKILGEIEDLRKKKAEAEEVYRTSMPASSYQQQKLRVCEVCSAYLGIHDNDRRLADHFGGKLHLGFITIRDKLAELQKNIEERRKARRESYRGDRGDRDHDRRDDKIRRDRIERDNDRKRNRSRDRSRDRRRDRSRSRHDRDRRSRDRKSRDRTSRDRSSRDRSSKDRSSRDKKSRSRSKSRSKSRSQRSRSRSRSRSDRHSRSRSSRRSSSRDRSRRDKDRRYR</sequence>
<dbReference type="GO" id="GO:0003729">
    <property type="term" value="F:mRNA binding"/>
    <property type="evidence" value="ECO:0007669"/>
    <property type="project" value="InterPro"/>
</dbReference>
<protein>
    <recommendedName>
        <fullName evidence="5">RNA-binding protein Luc7-like 2</fullName>
    </recommendedName>
</protein>
<keyword evidence="4" id="KW-1185">Reference proteome</keyword>
<organism evidence="3 4">
    <name type="scientific">Bemisia tabaci</name>
    <name type="common">Sweetpotato whitefly</name>
    <name type="synonym">Aleurodes tabaci</name>
    <dbReference type="NCBI Taxonomy" id="7038"/>
    <lineage>
        <taxon>Eukaryota</taxon>
        <taxon>Metazoa</taxon>
        <taxon>Ecdysozoa</taxon>
        <taxon>Arthropoda</taxon>
        <taxon>Hexapoda</taxon>
        <taxon>Insecta</taxon>
        <taxon>Pterygota</taxon>
        <taxon>Neoptera</taxon>
        <taxon>Paraneoptera</taxon>
        <taxon>Hemiptera</taxon>
        <taxon>Sternorrhyncha</taxon>
        <taxon>Aleyrodoidea</taxon>
        <taxon>Aleyrodidae</taxon>
        <taxon>Aleyrodinae</taxon>
        <taxon>Bemisia</taxon>
    </lineage>
</organism>
<dbReference type="PANTHER" id="PTHR12375">
    <property type="entry name" value="RNA-BINDING PROTEIN LUC7-RELATED"/>
    <property type="match status" value="1"/>
</dbReference>
<dbReference type="KEGG" id="btab:109031867"/>
<feature type="compositionally biased region" description="Basic residues" evidence="2">
    <location>
        <begin position="325"/>
        <end position="347"/>
    </location>
</feature>
<feature type="compositionally biased region" description="Basic and acidic residues" evidence="2">
    <location>
        <begin position="363"/>
        <end position="377"/>
    </location>
</feature>
<dbReference type="InterPro" id="IPR004882">
    <property type="entry name" value="Luc7-rel"/>
</dbReference>
<evidence type="ECO:0000313" key="3">
    <source>
        <dbReference type="EMBL" id="CAH0385196.1"/>
    </source>
</evidence>
<name>A0A9P0A2W2_BEMTA</name>
<dbReference type="GO" id="GO:0005685">
    <property type="term" value="C:U1 snRNP"/>
    <property type="evidence" value="ECO:0007669"/>
    <property type="project" value="InterPro"/>
</dbReference>
<dbReference type="AlphaFoldDB" id="A0A9P0A2W2"/>